<keyword evidence="12" id="KW-0407">Ion channel</keyword>
<evidence type="ECO:0000256" key="5">
    <source>
        <dbReference type="ARBA" id="ARBA00022989"/>
    </source>
</evidence>
<keyword evidence="8 13" id="KW-0472">Membrane</keyword>
<sequence length="665" mass="75701">MANSSRTLCNTGKLSGNPSCFNVCQFRRDLYHLCIDSIAEFTGIVSSLIIANSGWRDMLVISDEGQLRMNGLRWKLISSDDDIVAHIYNYEHLHGDYVNIIIDCPMNKTISIINQVCQARQLKHIYVNWLLLHGTIHIPSCVTRRPGDSAVFLNFKDSVASLKTWNYIVSELLLYSITQNPEPQIAIKYCKENCFSNETETVFLADYINCKDSGCQQYEFFNVFFAGFNGRELIVTANSMDSVSIATTMAWENMEMFIPQYNPFFEWSSPTTYYGIDYDILNILSKHLDFRFRIMKPPDGQWGSPKGNGSWTGLIGLLQDNEADVAVSCLSITKARTQVVDFSKAYWIERSAVAIKLESDNSLYFVYPLALNVYLVYFSLPFICGFLLWIYHLGNSDLQNNNLSKSLHFPMLVNAIGCLFRNSLSEQAELHPKFGNVGRTMQMCFWLCVIVVSATYRDSLVASLTVRRQEWPFNDIEGLAASDTYQLLLQNGTFREDLLRDSSSPVYQALWKKYLRQPKSLRIDNDTELFNILPMGPYAYTQDETYIKIRLRRLGDCDIVMLNEGYFPVEIALALPKKAIYTKYFNNVILTLLQAGLIQKSYDRHMLRDTCSAEPLGHTSVTVTDIAYVLTYVLGGGLGLSTAVLLLETLWAKTLILKSRIDIDS</sequence>
<dbReference type="Pfam" id="PF10613">
    <property type="entry name" value="Lig_chan-Glu_bd"/>
    <property type="match status" value="1"/>
</dbReference>
<proteinExistence type="predicted"/>
<dbReference type="PANTHER" id="PTHR42643:SF24">
    <property type="entry name" value="IONOTROPIC RECEPTOR 60A"/>
    <property type="match status" value="1"/>
</dbReference>
<keyword evidence="10" id="KW-0325">Glycoprotein</keyword>
<dbReference type="SUPFAM" id="SSF53850">
    <property type="entry name" value="Periplasmic binding protein-like II"/>
    <property type="match status" value="1"/>
</dbReference>
<evidence type="ECO:0000256" key="8">
    <source>
        <dbReference type="ARBA" id="ARBA00023136"/>
    </source>
</evidence>
<keyword evidence="5 13" id="KW-1133">Transmembrane helix</keyword>
<keyword evidence="9" id="KW-0675">Receptor</keyword>
<reference evidence="18" key="1">
    <citation type="submission" date="2012-12" db="EMBL/GenBank/DDBJ databases">
        <authorList>
            <person name="Hellsten U."/>
            <person name="Grimwood J."/>
            <person name="Chapman J.A."/>
            <person name="Shapiro H."/>
            <person name="Aerts A."/>
            <person name="Otillar R.P."/>
            <person name="Terry A.Y."/>
            <person name="Boore J.L."/>
            <person name="Simakov O."/>
            <person name="Marletaz F."/>
            <person name="Cho S.-J."/>
            <person name="Edsinger-Gonzales E."/>
            <person name="Havlak P."/>
            <person name="Kuo D.-H."/>
            <person name="Larsson T."/>
            <person name="Lv J."/>
            <person name="Arendt D."/>
            <person name="Savage R."/>
            <person name="Osoegawa K."/>
            <person name="de Jong P."/>
            <person name="Lindberg D.R."/>
            <person name="Seaver E.C."/>
            <person name="Weisblat D.A."/>
            <person name="Putnam N.H."/>
            <person name="Grigoriev I.V."/>
            <person name="Rokhsar D.S."/>
        </authorList>
    </citation>
    <scope>NUCLEOTIDE SEQUENCE</scope>
    <source>
        <strain evidence="18">I ESC-2004</strain>
    </source>
</reference>
<evidence type="ECO:0000256" key="7">
    <source>
        <dbReference type="ARBA" id="ARBA00023065"/>
    </source>
</evidence>
<feature type="transmembrane region" description="Helical" evidence="13">
    <location>
        <begin position="626"/>
        <end position="651"/>
    </location>
</feature>
<evidence type="ECO:0000259" key="15">
    <source>
        <dbReference type="SMART" id="SM00918"/>
    </source>
</evidence>
<dbReference type="FunFam" id="3.40.190.10:FF:000078">
    <property type="entry name" value="glutamate receptor ionotropic, NMDA 3B"/>
    <property type="match status" value="1"/>
</dbReference>
<keyword evidence="6" id="KW-0175">Coiled coil</keyword>
<dbReference type="InterPro" id="IPR001320">
    <property type="entry name" value="Iontro_rcpt_C"/>
</dbReference>
<gene>
    <name evidence="16" type="ORF">CAPTEDRAFT_204388</name>
</gene>
<accession>R7U3Y4</accession>
<evidence type="ECO:0000256" key="9">
    <source>
        <dbReference type="ARBA" id="ARBA00023170"/>
    </source>
</evidence>
<dbReference type="GO" id="GO:0005886">
    <property type="term" value="C:plasma membrane"/>
    <property type="evidence" value="ECO:0007669"/>
    <property type="project" value="UniProtKB-SubCell"/>
</dbReference>
<evidence type="ECO:0000259" key="14">
    <source>
        <dbReference type="SMART" id="SM00079"/>
    </source>
</evidence>
<evidence type="ECO:0000256" key="13">
    <source>
        <dbReference type="SAM" id="Phobius"/>
    </source>
</evidence>
<evidence type="ECO:0000256" key="6">
    <source>
        <dbReference type="ARBA" id="ARBA00023054"/>
    </source>
</evidence>
<dbReference type="GO" id="GO:0050906">
    <property type="term" value="P:detection of stimulus involved in sensory perception"/>
    <property type="evidence" value="ECO:0007669"/>
    <property type="project" value="UniProtKB-ARBA"/>
</dbReference>
<evidence type="ECO:0000256" key="3">
    <source>
        <dbReference type="ARBA" id="ARBA00022475"/>
    </source>
</evidence>
<dbReference type="HOGENOM" id="CLU_007257_10_0_1"/>
<dbReference type="OrthoDB" id="6117597at2759"/>
<keyword evidence="2" id="KW-0813">Transport</keyword>
<comment type="subcellular location">
    <subcellularLocation>
        <location evidence="1">Cell membrane</location>
        <topology evidence="1">Multi-pass membrane protein</topology>
    </subcellularLocation>
</comment>
<dbReference type="GO" id="GO:0043226">
    <property type="term" value="C:organelle"/>
    <property type="evidence" value="ECO:0007669"/>
    <property type="project" value="UniProtKB-ARBA"/>
</dbReference>
<dbReference type="EnsemblMetazoa" id="CapteT204388">
    <property type="protein sequence ID" value="CapteP204388"/>
    <property type="gene ID" value="CapteG204388"/>
</dbReference>
<dbReference type="GO" id="GO:0015276">
    <property type="term" value="F:ligand-gated monoatomic ion channel activity"/>
    <property type="evidence" value="ECO:0007669"/>
    <property type="project" value="InterPro"/>
</dbReference>
<name>R7U3Y4_CAPTE</name>
<evidence type="ECO:0008006" key="19">
    <source>
        <dbReference type="Google" id="ProtNLM"/>
    </source>
</evidence>
<evidence type="ECO:0000256" key="12">
    <source>
        <dbReference type="ARBA" id="ARBA00023303"/>
    </source>
</evidence>
<dbReference type="PANTHER" id="PTHR42643">
    <property type="entry name" value="IONOTROPIC RECEPTOR 20A-RELATED"/>
    <property type="match status" value="1"/>
</dbReference>
<feature type="domain" description="Ionotropic glutamate receptor C-terminal" evidence="14">
    <location>
        <begin position="255"/>
        <end position="608"/>
    </location>
</feature>
<evidence type="ECO:0000256" key="2">
    <source>
        <dbReference type="ARBA" id="ARBA00022448"/>
    </source>
</evidence>
<evidence type="ECO:0000313" key="17">
    <source>
        <dbReference type="EnsemblMetazoa" id="CapteP204388"/>
    </source>
</evidence>
<keyword evidence="7" id="KW-0406">Ion transport</keyword>
<dbReference type="EMBL" id="AMQN01010715">
    <property type="status" value="NOT_ANNOTATED_CDS"/>
    <property type="molecule type" value="Genomic_DNA"/>
</dbReference>
<keyword evidence="4 13" id="KW-0812">Transmembrane</keyword>
<keyword evidence="18" id="KW-1185">Reference proteome</keyword>
<dbReference type="EMBL" id="KB308450">
    <property type="protein sequence ID" value="ELT97865.1"/>
    <property type="molecule type" value="Genomic_DNA"/>
</dbReference>
<protein>
    <recommendedName>
        <fullName evidence="19">Ionotropic glutamate receptor L-glutamate and glycine-binding domain-containing protein</fullName>
    </recommendedName>
</protein>
<evidence type="ECO:0000256" key="11">
    <source>
        <dbReference type="ARBA" id="ARBA00023286"/>
    </source>
</evidence>
<dbReference type="Proteomes" id="UP000014760">
    <property type="component" value="Unassembled WGS sequence"/>
</dbReference>
<feature type="transmembrane region" description="Helical" evidence="13">
    <location>
        <begin position="365"/>
        <end position="391"/>
    </location>
</feature>
<dbReference type="Gene3D" id="3.40.190.10">
    <property type="entry name" value="Periplasmic binding protein-like II"/>
    <property type="match status" value="3"/>
</dbReference>
<dbReference type="SMART" id="SM00918">
    <property type="entry name" value="Lig_chan-Glu_bd"/>
    <property type="match status" value="1"/>
</dbReference>
<dbReference type="AlphaFoldDB" id="R7U3Y4"/>
<dbReference type="SMART" id="SM00079">
    <property type="entry name" value="PBPe"/>
    <property type="match status" value="1"/>
</dbReference>
<evidence type="ECO:0000256" key="10">
    <source>
        <dbReference type="ARBA" id="ARBA00023180"/>
    </source>
</evidence>
<reference evidence="17" key="3">
    <citation type="submission" date="2015-06" db="UniProtKB">
        <authorList>
            <consortium name="EnsemblMetazoa"/>
        </authorList>
    </citation>
    <scope>IDENTIFICATION</scope>
</reference>
<dbReference type="InterPro" id="IPR019594">
    <property type="entry name" value="Glu/Gly-bd"/>
</dbReference>
<keyword evidence="3" id="KW-1003">Cell membrane</keyword>
<dbReference type="InterPro" id="IPR052192">
    <property type="entry name" value="Insect_Ionotropic_Sensory_Rcpt"/>
</dbReference>
<evidence type="ECO:0000256" key="1">
    <source>
        <dbReference type="ARBA" id="ARBA00004651"/>
    </source>
</evidence>
<evidence type="ECO:0000256" key="4">
    <source>
        <dbReference type="ARBA" id="ARBA00022692"/>
    </source>
</evidence>
<reference evidence="16 18" key="2">
    <citation type="journal article" date="2013" name="Nature">
        <title>Insights into bilaterian evolution from three spiralian genomes.</title>
        <authorList>
            <person name="Simakov O."/>
            <person name="Marletaz F."/>
            <person name="Cho S.J."/>
            <person name="Edsinger-Gonzales E."/>
            <person name="Havlak P."/>
            <person name="Hellsten U."/>
            <person name="Kuo D.H."/>
            <person name="Larsson T."/>
            <person name="Lv J."/>
            <person name="Arendt D."/>
            <person name="Savage R."/>
            <person name="Osoegawa K."/>
            <person name="de Jong P."/>
            <person name="Grimwood J."/>
            <person name="Chapman J.A."/>
            <person name="Shapiro H."/>
            <person name="Aerts A."/>
            <person name="Otillar R.P."/>
            <person name="Terry A.Y."/>
            <person name="Boore J.L."/>
            <person name="Grigoriev I.V."/>
            <person name="Lindberg D.R."/>
            <person name="Seaver E.C."/>
            <person name="Weisblat D.A."/>
            <person name="Putnam N.H."/>
            <person name="Rokhsar D.S."/>
        </authorList>
    </citation>
    <scope>NUCLEOTIDE SEQUENCE</scope>
    <source>
        <strain evidence="16 18">I ESC-2004</strain>
    </source>
</reference>
<keyword evidence="11" id="KW-1071">Ligand-gated ion channel</keyword>
<feature type="domain" description="Ionotropic glutamate receptor L-glutamate and glycine-binding" evidence="15">
    <location>
        <begin position="263"/>
        <end position="320"/>
    </location>
</feature>
<evidence type="ECO:0000313" key="16">
    <source>
        <dbReference type="EMBL" id="ELT97865.1"/>
    </source>
</evidence>
<organism evidence="16">
    <name type="scientific">Capitella teleta</name>
    <name type="common">Polychaete worm</name>
    <dbReference type="NCBI Taxonomy" id="283909"/>
    <lineage>
        <taxon>Eukaryota</taxon>
        <taxon>Metazoa</taxon>
        <taxon>Spiralia</taxon>
        <taxon>Lophotrochozoa</taxon>
        <taxon>Annelida</taxon>
        <taxon>Polychaeta</taxon>
        <taxon>Sedentaria</taxon>
        <taxon>Scolecida</taxon>
        <taxon>Capitellidae</taxon>
        <taxon>Capitella</taxon>
    </lineage>
</organism>
<evidence type="ECO:0000313" key="18">
    <source>
        <dbReference type="Proteomes" id="UP000014760"/>
    </source>
</evidence>